<feature type="region of interest" description="Disordered" evidence="3">
    <location>
        <begin position="27"/>
        <end position="58"/>
    </location>
</feature>
<dbReference type="Proteomes" id="UP000279259">
    <property type="component" value="Unassembled WGS sequence"/>
</dbReference>
<feature type="domain" description="DNA/RNA non-specific endonuclease/pyrophosphatase/phosphodiesterase" evidence="6">
    <location>
        <begin position="125"/>
        <end position="375"/>
    </location>
</feature>
<feature type="region of interest" description="Disordered" evidence="3">
    <location>
        <begin position="90"/>
        <end position="126"/>
    </location>
</feature>
<dbReference type="GO" id="GO:0005743">
    <property type="term" value="C:mitochondrial inner membrane"/>
    <property type="evidence" value="ECO:0007669"/>
    <property type="project" value="TreeGrafter"/>
</dbReference>
<dbReference type="PANTHER" id="PTHR13966:SF5">
    <property type="entry name" value="ENDONUCLEASE G, MITOCHONDRIAL"/>
    <property type="match status" value="1"/>
</dbReference>
<dbReference type="SMART" id="SM00892">
    <property type="entry name" value="Endonuclease_NS"/>
    <property type="match status" value="1"/>
</dbReference>
<feature type="binding site" evidence="2">
    <location>
        <position position="227"/>
    </location>
    <ligand>
        <name>Mg(2+)</name>
        <dbReference type="ChEBI" id="CHEBI:18420"/>
        <note>catalytic</note>
    </ligand>
</feature>
<keyword evidence="2" id="KW-0479">Metal-binding</keyword>
<name>A0A427YCD7_9TREE</name>
<dbReference type="GO" id="GO:0004521">
    <property type="term" value="F:RNA endonuclease activity"/>
    <property type="evidence" value="ECO:0007669"/>
    <property type="project" value="TreeGrafter"/>
</dbReference>
<dbReference type="InterPro" id="IPR044929">
    <property type="entry name" value="DNA/RNA_non-sp_Endonuclease_sf"/>
</dbReference>
<dbReference type="GO" id="GO:0046872">
    <property type="term" value="F:metal ion binding"/>
    <property type="evidence" value="ECO:0007669"/>
    <property type="project" value="UniProtKB-KW"/>
</dbReference>
<dbReference type="SMART" id="SM00477">
    <property type="entry name" value="NUC"/>
    <property type="match status" value="1"/>
</dbReference>
<reference evidence="7 8" key="1">
    <citation type="submission" date="2018-11" db="EMBL/GenBank/DDBJ databases">
        <title>Genome sequence of Saitozyma podzolica DSM 27192.</title>
        <authorList>
            <person name="Aliyu H."/>
            <person name="Gorte O."/>
            <person name="Ochsenreither K."/>
        </authorList>
    </citation>
    <scope>NUCLEOTIDE SEQUENCE [LARGE SCALE GENOMIC DNA]</scope>
    <source>
        <strain evidence="7 8">DSM 27192</strain>
    </source>
</reference>
<feature type="signal peptide" evidence="4">
    <location>
        <begin position="1"/>
        <end position="17"/>
    </location>
</feature>
<evidence type="ECO:0000259" key="6">
    <source>
        <dbReference type="SMART" id="SM00892"/>
    </source>
</evidence>
<dbReference type="SUPFAM" id="SSF54060">
    <property type="entry name" value="His-Me finger endonucleases"/>
    <property type="match status" value="1"/>
</dbReference>
<feature type="domain" description="ENPP1-3/EXOG-like endonuclease/phosphodiesterase" evidence="5">
    <location>
        <begin position="84"/>
        <end position="388"/>
    </location>
</feature>
<dbReference type="InterPro" id="IPR020821">
    <property type="entry name" value="ENPP1-3/EXOG-like_nuc-like"/>
</dbReference>
<dbReference type="GO" id="GO:0006309">
    <property type="term" value="P:apoptotic DNA fragmentation"/>
    <property type="evidence" value="ECO:0007669"/>
    <property type="project" value="TreeGrafter"/>
</dbReference>
<keyword evidence="4" id="KW-0732">Signal</keyword>
<gene>
    <name evidence="7" type="primary">NUC1</name>
    <name evidence="7" type="ORF">EHS25_002959</name>
</gene>
<evidence type="ECO:0000256" key="3">
    <source>
        <dbReference type="SAM" id="MobiDB-lite"/>
    </source>
</evidence>
<dbReference type="GO" id="GO:0000014">
    <property type="term" value="F:single-stranded DNA endodeoxyribonuclease activity"/>
    <property type="evidence" value="ECO:0007669"/>
    <property type="project" value="TreeGrafter"/>
</dbReference>
<evidence type="ECO:0000256" key="1">
    <source>
        <dbReference type="ARBA" id="ARBA00010052"/>
    </source>
</evidence>
<sequence length="424" mass="45997">MPTLGPSLLFAAGLVLGVGTGALIPRPSKEGKQVQSPVQLPPAPPSGERREVGPIRTPAGGVFLQGGFPGRILVELDAFLTVQTAEHLTAASLSRTPPPSAPGATPVPLESARKADTDPLPPVARGDRSRSVFMEDEGIPEMFRAKLQDSHDVDHPTFDLRADDLKTSGAAMTGDTCVLRFDQHIGSKLQAEPRPRVPAADAKISQQAMDETFYLTNIAPQVGDGFNRHYWAYLEDFCRRLTSNFEDVYVFTVPLYMPKRDADGKYRVTYEVIGTPPSVSVPTHFAKVVLATRPDFSYPQTPSPQDKAVTSRQTVKELAMGAFVLPNKEIPDETDLRTFISPGKSDLSLGPELGPMGPVDTSSTGLTDVVEVVERVAGLQLFNEDLKGKSRQLCAVTQCQIIVRRFDDAKKEIPAQARKNGGQK</sequence>
<evidence type="ECO:0000313" key="8">
    <source>
        <dbReference type="Proteomes" id="UP000279259"/>
    </source>
</evidence>
<dbReference type="OrthoDB" id="5418055at2759"/>
<comment type="caution">
    <text evidence="7">The sequence shown here is derived from an EMBL/GenBank/DDBJ whole genome shotgun (WGS) entry which is preliminary data.</text>
</comment>
<dbReference type="GO" id="GO:0003676">
    <property type="term" value="F:nucleic acid binding"/>
    <property type="evidence" value="ECO:0007669"/>
    <property type="project" value="InterPro"/>
</dbReference>
<feature type="chain" id="PRO_5018973836" evidence="4">
    <location>
        <begin position="18"/>
        <end position="424"/>
    </location>
</feature>
<evidence type="ECO:0000259" key="5">
    <source>
        <dbReference type="SMART" id="SM00477"/>
    </source>
</evidence>
<evidence type="ECO:0000256" key="4">
    <source>
        <dbReference type="SAM" id="SignalP"/>
    </source>
</evidence>
<dbReference type="GO" id="GO:0005634">
    <property type="term" value="C:nucleus"/>
    <property type="evidence" value="ECO:0007669"/>
    <property type="project" value="TreeGrafter"/>
</dbReference>
<dbReference type="Gene3D" id="3.40.570.10">
    <property type="entry name" value="Extracellular Endonuclease, subunit A"/>
    <property type="match status" value="1"/>
</dbReference>
<dbReference type="PANTHER" id="PTHR13966">
    <property type="entry name" value="ENDONUCLEASE RELATED"/>
    <property type="match status" value="1"/>
</dbReference>
<accession>A0A427YCD7</accession>
<comment type="similarity">
    <text evidence="1">Belongs to the DNA/RNA non-specific endonuclease family.</text>
</comment>
<dbReference type="STRING" id="1890683.A0A427YCD7"/>
<proteinExistence type="inferred from homology"/>
<dbReference type="Pfam" id="PF01223">
    <property type="entry name" value="Endonuclease_NS"/>
    <property type="match status" value="1"/>
</dbReference>
<dbReference type="AlphaFoldDB" id="A0A427YCD7"/>
<protein>
    <submittedName>
        <fullName evidence="7">Nuclease</fullName>
    </submittedName>
</protein>
<dbReference type="InterPro" id="IPR040255">
    <property type="entry name" value="Non-specific_endonuclease"/>
</dbReference>
<dbReference type="InterPro" id="IPR044925">
    <property type="entry name" value="His-Me_finger_sf"/>
</dbReference>
<keyword evidence="8" id="KW-1185">Reference proteome</keyword>
<dbReference type="InterPro" id="IPR001604">
    <property type="entry name" value="Endo_G_ENPP1-like_dom"/>
</dbReference>
<evidence type="ECO:0000256" key="2">
    <source>
        <dbReference type="PIRSR" id="PIRSR640255-2"/>
    </source>
</evidence>
<evidence type="ECO:0000313" key="7">
    <source>
        <dbReference type="EMBL" id="RSH88732.1"/>
    </source>
</evidence>
<organism evidence="7 8">
    <name type="scientific">Saitozyma podzolica</name>
    <dbReference type="NCBI Taxonomy" id="1890683"/>
    <lineage>
        <taxon>Eukaryota</taxon>
        <taxon>Fungi</taxon>
        <taxon>Dikarya</taxon>
        <taxon>Basidiomycota</taxon>
        <taxon>Agaricomycotina</taxon>
        <taxon>Tremellomycetes</taxon>
        <taxon>Tremellales</taxon>
        <taxon>Trimorphomycetaceae</taxon>
        <taxon>Saitozyma</taxon>
    </lineage>
</organism>
<dbReference type="EMBL" id="RSCD01000016">
    <property type="protein sequence ID" value="RSH88732.1"/>
    <property type="molecule type" value="Genomic_DNA"/>
</dbReference>